<sequence>MTALSGVAMAQSVNLTMLVDNASHTLAISEALAEAFEAKNPDVSIDIEARPGGGEGDNIVKTRLATGQMTDIFWYNTGSLMQALAPERTLVDLSDEPFMDNVADSFKQVVTAGEGVYAVPTRPAEAGGIFYNRKIYEELGLEVPRSWDEFMANNEKIKAAGKTAVIQTYGEPWTSQVLVLADFYNVQSEVPDFAEKYTAGEAKFATTPAALRGFERLKAVADGGYFNADFGAATYEDGLRMLAEGEGAHYPMISFAIPALSDGYPELMDDVGFFAQPGDSAEDNGLTVWMPAGFYIPQSSPNIEVAKEFLAFVASPEGCEAQSQAVAVNGPYLIDGCTLPDDVAAPVADLLPYFQEGGKNAPALEFLSPIKGPILEQLTVEVGSGFREPADAAALYDEDVRKQAQQLGLSGW</sequence>
<dbReference type="Pfam" id="PF01547">
    <property type="entry name" value="SBP_bac_1"/>
    <property type="match status" value="1"/>
</dbReference>
<comment type="subcellular location">
    <subcellularLocation>
        <location evidence="1">Periplasm</location>
    </subcellularLocation>
</comment>
<dbReference type="InterPro" id="IPR006059">
    <property type="entry name" value="SBP"/>
</dbReference>
<dbReference type="Gene3D" id="3.40.190.10">
    <property type="entry name" value="Periplasmic binding protein-like II"/>
    <property type="match status" value="2"/>
</dbReference>
<evidence type="ECO:0000256" key="3">
    <source>
        <dbReference type="ARBA" id="ARBA00022448"/>
    </source>
</evidence>
<proteinExistence type="inferred from homology"/>
<reference evidence="6" key="1">
    <citation type="journal article" date="2019" name="Int. J. Syst. Evol. Microbiol.">
        <title>The Global Catalogue of Microorganisms (GCM) 10K type strain sequencing project: providing services to taxonomists for standard genome sequencing and annotation.</title>
        <authorList>
            <consortium name="The Broad Institute Genomics Platform"/>
            <consortium name="The Broad Institute Genome Sequencing Center for Infectious Disease"/>
            <person name="Wu L."/>
            <person name="Ma J."/>
        </authorList>
    </citation>
    <scope>NUCLEOTIDE SEQUENCE [LARGE SCALE GENOMIC DNA]</scope>
    <source>
        <strain evidence="6">CCM 7427</strain>
    </source>
</reference>
<evidence type="ECO:0000256" key="1">
    <source>
        <dbReference type="ARBA" id="ARBA00004418"/>
    </source>
</evidence>
<organism evidence="5 6">
    <name type="scientific">Devosia albogilva</name>
    <dbReference type="NCBI Taxonomy" id="429726"/>
    <lineage>
        <taxon>Bacteria</taxon>
        <taxon>Pseudomonadati</taxon>
        <taxon>Pseudomonadota</taxon>
        <taxon>Alphaproteobacteria</taxon>
        <taxon>Hyphomicrobiales</taxon>
        <taxon>Devosiaceae</taxon>
        <taxon>Devosia</taxon>
    </lineage>
</organism>
<evidence type="ECO:0000256" key="4">
    <source>
        <dbReference type="ARBA" id="ARBA00022764"/>
    </source>
</evidence>
<protein>
    <submittedName>
        <fullName evidence="5">ABC transporter substrate-binding protein</fullName>
    </submittedName>
</protein>
<comment type="similarity">
    <text evidence="2">Belongs to the bacterial solute-binding protein 1 family.</text>
</comment>
<name>A0ABW5QHG4_9HYPH</name>
<dbReference type="PANTHER" id="PTHR43649:SF29">
    <property type="entry name" value="OSMOPROTECTIVE COMPOUNDS-BINDING PROTEIN GGTB"/>
    <property type="match status" value="1"/>
</dbReference>
<keyword evidence="6" id="KW-1185">Reference proteome</keyword>
<dbReference type="Proteomes" id="UP001597521">
    <property type="component" value="Unassembled WGS sequence"/>
</dbReference>
<dbReference type="InterPro" id="IPR050490">
    <property type="entry name" value="Bact_solute-bd_prot1"/>
</dbReference>
<evidence type="ECO:0000313" key="6">
    <source>
        <dbReference type="Proteomes" id="UP001597521"/>
    </source>
</evidence>
<keyword evidence="3" id="KW-0813">Transport</keyword>
<evidence type="ECO:0000313" key="5">
    <source>
        <dbReference type="EMBL" id="MFD2647085.1"/>
    </source>
</evidence>
<keyword evidence="4" id="KW-0574">Periplasm</keyword>
<dbReference type="PANTHER" id="PTHR43649">
    <property type="entry name" value="ARABINOSE-BINDING PROTEIN-RELATED"/>
    <property type="match status" value="1"/>
</dbReference>
<dbReference type="RefSeq" id="WP_386835574.1">
    <property type="nucleotide sequence ID" value="NZ_JBHUNP010000001.1"/>
</dbReference>
<dbReference type="EMBL" id="JBHUNP010000001">
    <property type="protein sequence ID" value="MFD2647085.1"/>
    <property type="molecule type" value="Genomic_DNA"/>
</dbReference>
<dbReference type="SUPFAM" id="SSF53850">
    <property type="entry name" value="Periplasmic binding protein-like II"/>
    <property type="match status" value="1"/>
</dbReference>
<comment type="caution">
    <text evidence="5">The sequence shown here is derived from an EMBL/GenBank/DDBJ whole genome shotgun (WGS) entry which is preliminary data.</text>
</comment>
<accession>A0ABW5QHG4</accession>
<evidence type="ECO:0000256" key="2">
    <source>
        <dbReference type="ARBA" id="ARBA00008520"/>
    </source>
</evidence>
<gene>
    <name evidence="5" type="ORF">ACFSX5_04650</name>
</gene>